<organism evidence="1 2">
    <name type="scientific">Galdieria sulphuraria</name>
    <name type="common">Red alga</name>
    <dbReference type="NCBI Taxonomy" id="130081"/>
    <lineage>
        <taxon>Eukaryota</taxon>
        <taxon>Rhodophyta</taxon>
        <taxon>Bangiophyceae</taxon>
        <taxon>Galdieriales</taxon>
        <taxon>Galdieriaceae</taxon>
        <taxon>Galdieria</taxon>
    </lineage>
</organism>
<dbReference type="AlphaFoldDB" id="M2VVZ4"/>
<name>M2VVZ4_GALSU</name>
<evidence type="ECO:0000313" key="2">
    <source>
        <dbReference type="Proteomes" id="UP000030680"/>
    </source>
</evidence>
<dbReference type="GeneID" id="17086302"/>
<dbReference type="EMBL" id="KB454532">
    <property type="protein sequence ID" value="EME27391.1"/>
    <property type="molecule type" value="Genomic_DNA"/>
</dbReference>
<keyword evidence="2" id="KW-1185">Reference proteome</keyword>
<accession>M2VVZ4</accession>
<protein>
    <submittedName>
        <fullName evidence="1">Uncharacterized protein</fullName>
    </submittedName>
</protein>
<dbReference type="RefSeq" id="XP_005703911.1">
    <property type="nucleotide sequence ID" value="XM_005703854.1"/>
</dbReference>
<gene>
    <name evidence="1" type="ORF">Gasu_49890</name>
</gene>
<dbReference type="Proteomes" id="UP000030680">
    <property type="component" value="Unassembled WGS sequence"/>
</dbReference>
<dbReference type="OrthoDB" id="10354955at2759"/>
<reference evidence="2" key="1">
    <citation type="journal article" date="2013" name="Science">
        <title>Gene transfer from bacteria and archaea facilitated evolution of an extremophilic eukaryote.</title>
        <authorList>
            <person name="Schonknecht G."/>
            <person name="Chen W.H."/>
            <person name="Ternes C.M."/>
            <person name="Barbier G.G."/>
            <person name="Shrestha R.P."/>
            <person name="Stanke M."/>
            <person name="Brautigam A."/>
            <person name="Baker B.J."/>
            <person name="Banfield J.F."/>
            <person name="Garavito R.M."/>
            <person name="Carr K."/>
            <person name="Wilkerson C."/>
            <person name="Rensing S.A."/>
            <person name="Gagneul D."/>
            <person name="Dickenson N.E."/>
            <person name="Oesterhelt C."/>
            <person name="Lercher M.J."/>
            <person name="Weber A.P."/>
        </authorList>
    </citation>
    <scope>NUCLEOTIDE SEQUENCE [LARGE SCALE GENOMIC DNA]</scope>
    <source>
        <strain evidence="2">074W</strain>
    </source>
</reference>
<proteinExistence type="predicted"/>
<sequence>MKCPTCRRQVEFVDLNFYSENNYLNKKLEENQTTVFPKNSIRIPLQLLLEYRRKEIRRLVASTFQVSFVGSSGIPLLGNANQVLEKFAYKVSCSDKLEDGEQEKKASEKQIERLDGFLSSYVQNDNFTNCTESLFDLLFDMNEWKKYYSANAFIKGRLIRFGCFAFWEFLRILRSAGAPDGILPDVIVTCVDLCNEINVQETMEMQDIMTKTYKQYGRTLYNIWLDTSESQCEERKSTEHQLEKIFHSMKEAVWPRKVVVLPKLLNPKESSKLGEIIVNECIKSRKSISFYYRNDINMD</sequence>
<dbReference type="Gramene" id="EME27391">
    <property type="protein sequence ID" value="EME27391"/>
    <property type="gene ID" value="Gasu_49890"/>
</dbReference>
<dbReference type="KEGG" id="gsl:Gasu_49890"/>
<evidence type="ECO:0000313" key="1">
    <source>
        <dbReference type="EMBL" id="EME27391.1"/>
    </source>
</evidence>